<protein>
    <submittedName>
        <fullName evidence="5">S66 peptidase family protein</fullName>
        <ecNumber evidence="5">3.4.-.-</ecNumber>
    </submittedName>
</protein>
<dbReference type="SUPFAM" id="SSF141986">
    <property type="entry name" value="LD-carboxypeptidase A C-terminal domain-like"/>
    <property type="match status" value="1"/>
</dbReference>
<evidence type="ECO:0000313" key="6">
    <source>
        <dbReference type="Proteomes" id="UP001597362"/>
    </source>
</evidence>
<organism evidence="5 6">
    <name type="scientific">Paenibacillus yanchengensis</name>
    <dbReference type="NCBI Taxonomy" id="2035833"/>
    <lineage>
        <taxon>Bacteria</taxon>
        <taxon>Bacillati</taxon>
        <taxon>Bacillota</taxon>
        <taxon>Bacilli</taxon>
        <taxon>Bacillales</taxon>
        <taxon>Paenibacillaceae</taxon>
        <taxon>Paenibacillus</taxon>
    </lineage>
</organism>
<name>A0ABW4YQQ6_9BACL</name>
<proteinExistence type="inferred from homology"/>
<dbReference type="InterPro" id="IPR029062">
    <property type="entry name" value="Class_I_gatase-like"/>
</dbReference>
<evidence type="ECO:0000313" key="5">
    <source>
        <dbReference type="EMBL" id="MFD2117868.1"/>
    </source>
</evidence>
<dbReference type="EMBL" id="JBHUHO010000047">
    <property type="protein sequence ID" value="MFD2117868.1"/>
    <property type="molecule type" value="Genomic_DNA"/>
</dbReference>
<dbReference type="PIRSF" id="PIRSF028757">
    <property type="entry name" value="LD-carboxypeptidase"/>
    <property type="match status" value="1"/>
</dbReference>
<dbReference type="InterPro" id="IPR040921">
    <property type="entry name" value="Peptidase_S66C"/>
</dbReference>
<evidence type="ECO:0000259" key="4">
    <source>
        <dbReference type="Pfam" id="PF17676"/>
    </source>
</evidence>
<gene>
    <name evidence="5" type="ORF">ACFSJH_19220</name>
</gene>
<dbReference type="EC" id="3.4.-.-" evidence="5"/>
<dbReference type="Proteomes" id="UP001597362">
    <property type="component" value="Unassembled WGS sequence"/>
</dbReference>
<dbReference type="Pfam" id="PF02016">
    <property type="entry name" value="Peptidase_S66"/>
    <property type="match status" value="1"/>
</dbReference>
<dbReference type="CDD" id="cd07062">
    <property type="entry name" value="Peptidase_S66_mccF_like"/>
    <property type="match status" value="1"/>
</dbReference>
<feature type="domain" description="LD-carboxypeptidase C-terminal" evidence="4">
    <location>
        <begin position="211"/>
        <end position="333"/>
    </location>
</feature>
<evidence type="ECO:0000259" key="3">
    <source>
        <dbReference type="Pfam" id="PF02016"/>
    </source>
</evidence>
<dbReference type="PANTHER" id="PTHR30237:SF4">
    <property type="entry name" value="LD-CARBOXYPEPTIDASE C-TERMINAL DOMAIN-CONTAINING PROTEIN"/>
    <property type="match status" value="1"/>
</dbReference>
<evidence type="ECO:0000256" key="1">
    <source>
        <dbReference type="ARBA" id="ARBA00010233"/>
    </source>
</evidence>
<comment type="caution">
    <text evidence="5">The sequence shown here is derived from an EMBL/GenBank/DDBJ whole genome shotgun (WGS) entry which is preliminary data.</text>
</comment>
<evidence type="ECO:0000256" key="2">
    <source>
        <dbReference type="ARBA" id="ARBA00022801"/>
    </source>
</evidence>
<keyword evidence="6" id="KW-1185">Reference proteome</keyword>
<dbReference type="Gene3D" id="3.50.30.60">
    <property type="entry name" value="LD-carboxypeptidase A C-terminal domain-like"/>
    <property type="match status" value="1"/>
</dbReference>
<dbReference type="Pfam" id="PF17676">
    <property type="entry name" value="Peptidase_S66C"/>
    <property type="match status" value="1"/>
</dbReference>
<keyword evidence="2 5" id="KW-0378">Hydrolase</keyword>
<comment type="similarity">
    <text evidence="1">Belongs to the peptidase S66 family.</text>
</comment>
<dbReference type="InterPro" id="IPR003507">
    <property type="entry name" value="S66_fam"/>
</dbReference>
<sequence>MNIKPKCLTKQARIAVVSPSNGLPYLFPEIYELGLNNLRALFEFNVVEMPTARMSSEQLYRNPQMRAEELNECFANPNIDGIITSIGGYESIRILPYLDTELILQHPKFIMGFSDATTFLCYLNTLGLVTFYGPSVMAGIAQLRNLPKKSLEQMKTILFSDKYPFPLQATSQWTNGYRDWSDLNTLGECLPFQENKHYPHWRFLQGTTTVQGKLWGGCIEVLEFMKGTDYWPSPDFWHDKILLFETSEEKPSPEQVGYMLRNYGMQGILHKVQAILFGRAKDYSSEENIALEKIILSIVEVEFGLNQLVIAFDVDFGHTDPKLILPLGTMVELDSAEGTILLQESPFQ</sequence>
<feature type="domain" description="LD-carboxypeptidase N-terminal" evidence="3">
    <location>
        <begin position="14"/>
        <end position="133"/>
    </location>
</feature>
<dbReference type="InterPro" id="IPR027478">
    <property type="entry name" value="LdcA_N"/>
</dbReference>
<dbReference type="Gene3D" id="3.40.50.10740">
    <property type="entry name" value="Class I glutamine amidotransferase-like"/>
    <property type="match status" value="1"/>
</dbReference>
<dbReference type="PANTHER" id="PTHR30237">
    <property type="entry name" value="MURAMOYLTETRAPEPTIDE CARBOXYPEPTIDASE"/>
    <property type="match status" value="1"/>
</dbReference>
<accession>A0ABW4YQQ6</accession>
<dbReference type="InterPro" id="IPR027461">
    <property type="entry name" value="Carboxypeptidase_A_C_sf"/>
</dbReference>
<dbReference type="SUPFAM" id="SSF52317">
    <property type="entry name" value="Class I glutamine amidotransferase-like"/>
    <property type="match status" value="1"/>
</dbReference>
<dbReference type="RefSeq" id="WP_377775222.1">
    <property type="nucleotide sequence ID" value="NZ_JBHUHO010000047.1"/>
</dbReference>
<reference evidence="6" key="1">
    <citation type="journal article" date="2019" name="Int. J. Syst. Evol. Microbiol.">
        <title>The Global Catalogue of Microorganisms (GCM) 10K type strain sequencing project: providing services to taxonomists for standard genome sequencing and annotation.</title>
        <authorList>
            <consortium name="The Broad Institute Genomics Platform"/>
            <consortium name="The Broad Institute Genome Sequencing Center for Infectious Disease"/>
            <person name="Wu L."/>
            <person name="Ma J."/>
        </authorList>
    </citation>
    <scope>NUCLEOTIDE SEQUENCE [LARGE SCALE GENOMIC DNA]</scope>
    <source>
        <strain evidence="6">GH52</strain>
    </source>
</reference>
<dbReference type="GO" id="GO:0016787">
    <property type="term" value="F:hydrolase activity"/>
    <property type="evidence" value="ECO:0007669"/>
    <property type="project" value="UniProtKB-KW"/>
</dbReference>
<dbReference type="InterPro" id="IPR040449">
    <property type="entry name" value="Peptidase_S66_N"/>
</dbReference>